<dbReference type="Pfam" id="PF03351">
    <property type="entry name" value="DOMON"/>
    <property type="match status" value="1"/>
</dbReference>
<dbReference type="InterPro" id="IPR024548">
    <property type="entry name" value="Cu2_monoox_C"/>
</dbReference>
<comment type="caution">
    <text evidence="5">The sequence shown here is derived from an EMBL/GenBank/DDBJ whole genome shotgun (WGS) entry which is preliminary data.</text>
</comment>
<evidence type="ECO:0000256" key="3">
    <source>
        <dbReference type="ARBA" id="ARBA00023180"/>
    </source>
</evidence>
<dbReference type="EMBL" id="CAJOBF010004280">
    <property type="protein sequence ID" value="CAF4131421.1"/>
    <property type="molecule type" value="Genomic_DNA"/>
</dbReference>
<dbReference type="Pfam" id="PF03712">
    <property type="entry name" value="Cu2_monoox_C"/>
    <property type="match status" value="2"/>
</dbReference>
<protein>
    <recommendedName>
        <fullName evidence="4">DOMON domain-containing protein</fullName>
    </recommendedName>
</protein>
<keyword evidence="2" id="KW-1015">Disulfide bond</keyword>
<feature type="domain" description="DOMON" evidence="4">
    <location>
        <begin position="446"/>
        <end position="563"/>
    </location>
</feature>
<evidence type="ECO:0000256" key="1">
    <source>
        <dbReference type="ARBA" id="ARBA00010676"/>
    </source>
</evidence>
<dbReference type="SUPFAM" id="SSF49344">
    <property type="entry name" value="CBD9-like"/>
    <property type="match status" value="1"/>
</dbReference>
<organism evidence="5 6">
    <name type="scientific">Rotaria magnacalcarata</name>
    <dbReference type="NCBI Taxonomy" id="392030"/>
    <lineage>
        <taxon>Eukaryota</taxon>
        <taxon>Metazoa</taxon>
        <taxon>Spiralia</taxon>
        <taxon>Gnathifera</taxon>
        <taxon>Rotifera</taxon>
        <taxon>Eurotatoria</taxon>
        <taxon>Bdelloidea</taxon>
        <taxon>Philodinida</taxon>
        <taxon>Philodinidae</taxon>
        <taxon>Rotaria</taxon>
    </lineage>
</organism>
<dbReference type="PANTHER" id="PTHR10157">
    <property type="entry name" value="DOPAMINE BETA HYDROXYLASE RELATED"/>
    <property type="match status" value="1"/>
</dbReference>
<evidence type="ECO:0000256" key="2">
    <source>
        <dbReference type="ARBA" id="ARBA00023157"/>
    </source>
</evidence>
<keyword evidence="3" id="KW-0325">Glycoprotein</keyword>
<reference evidence="5" key="1">
    <citation type="submission" date="2021-02" db="EMBL/GenBank/DDBJ databases">
        <authorList>
            <person name="Nowell W R."/>
        </authorList>
    </citation>
    <scope>NUCLEOTIDE SEQUENCE</scope>
</reference>
<sequence length="1013" mass="116080">MKGADIGVGWVDSIGNVHFQSGTNVVIFAYGLADLDPYRPDSDISYHDNRRGSRIVPLRSYGQPPPEDKFAGLDFFDFRLNNYSVPSNDTTYHCQVYKAPINYKMKRHAIAHKILVDSDNQDLVHHLLLHECSPSAIFDDKNLPSGVCDEIVIPIESCSTNFVTVWAIGGDSVVEYTEEAGYSVGGDSSTKYYMIQMHYENSRQLSNRRDSSGIRFYLSNQLRQHDLGYLTFGTVSNFLGLAIPPLVEQFLVDSYCPAKATHNFPQSGITVLSAMPHTHLQGRSMWTKLIRNKTAVQYLFNAESYDFNYQYVNRLAKPIKLYPGDAFATRCVYNTMNKDTITLGGERTKDEMCLHFFTYYPRIDNFSGCFTMNTIEWWQKMMNSTSEFDYQQTKQWLLDLKWTPEFAAQWQRSYDDAPLHSVFARNGQFEDENLGQPSKYEDLKSAESDLWWTVDENRQEITFELHIKTTGWIALGISPAGGMKGADIGLGWIDSTGQVHFQDRYAYDFARPVIDNTTTDWSAIKGREQNGWTAIQFKRFLDTCDSMDVPIKSGTNVLIYAYGLEDPDMSQTGGMIKYHENRRGSRIIPLQSYGNPSPEETFAGLDYFEFKLQNYVVPTNDTTYHCKVYKAPTNFPQRRHAIAHRTMIDSNNRDIVHHLLMYECDPTAVFDDTNLPNDLCDDINEQIRACSSNIATGWAVGGDDIVDFPEITGYPVGGDFEIKYYLVQMHYDNPKLMPNRRDSSGIRFYLGKELRQYDLGYLSLTAFATPIAIAIPPKVDRFIIDTYCPAVVTKSFPQSGITVFGAFPHTHLQGQSVWTKIIRNKKAVEYLFNAEAYNFNYQFENILPKPIKLYPGDELATRCVYHTTNKNEISLGGEKTKDEMCMHMFMYYPRMKNFYGCSTINSLESWSRLMNSSASSFDFEVFRKWLIELKWTPELSEQWQNFYNNAPRVVVSGPTNNITLTNLTRLPDYEDLKPAECKRSITNTAIRSVFLSMSFTLTSFFVTIASRFF</sequence>
<accession>A0A819WY50</accession>
<dbReference type="Gene3D" id="2.60.120.230">
    <property type="match status" value="2"/>
</dbReference>
<comment type="similarity">
    <text evidence="1">Belongs to the copper type II ascorbate-dependent monooxygenase family.</text>
</comment>
<evidence type="ECO:0000313" key="6">
    <source>
        <dbReference type="Proteomes" id="UP000663842"/>
    </source>
</evidence>
<dbReference type="CDD" id="cd09631">
    <property type="entry name" value="DOMON_DOH"/>
    <property type="match status" value="1"/>
</dbReference>
<dbReference type="Proteomes" id="UP000663842">
    <property type="component" value="Unassembled WGS sequence"/>
</dbReference>
<dbReference type="GO" id="GO:0005507">
    <property type="term" value="F:copper ion binding"/>
    <property type="evidence" value="ECO:0007669"/>
    <property type="project" value="InterPro"/>
</dbReference>
<dbReference type="Gene3D" id="2.60.120.310">
    <property type="entry name" value="Copper type II, ascorbate-dependent monooxygenase, N-terminal domain"/>
    <property type="match status" value="2"/>
</dbReference>
<evidence type="ECO:0000259" key="4">
    <source>
        <dbReference type="PROSITE" id="PS50836"/>
    </source>
</evidence>
<dbReference type="Pfam" id="PF01082">
    <property type="entry name" value="Cu2_monooxygen"/>
    <property type="match status" value="2"/>
</dbReference>
<dbReference type="PRINTS" id="PR00767">
    <property type="entry name" value="DBMONOXGNASE"/>
</dbReference>
<dbReference type="FunFam" id="2.60.120.230:FF:000001">
    <property type="entry name" value="Monooxygenase, DBH-like 1"/>
    <property type="match status" value="2"/>
</dbReference>
<dbReference type="InterPro" id="IPR008977">
    <property type="entry name" value="PHM/PNGase_F_dom_sf"/>
</dbReference>
<dbReference type="InterPro" id="IPR045266">
    <property type="entry name" value="DOH_DOMON"/>
</dbReference>
<dbReference type="SUPFAM" id="SSF49742">
    <property type="entry name" value="PHM/PNGase F"/>
    <property type="match status" value="4"/>
</dbReference>
<dbReference type="Gene3D" id="2.60.40.1210">
    <property type="entry name" value="Cellobiose dehydrogenase, cytochrome domain"/>
    <property type="match status" value="1"/>
</dbReference>
<dbReference type="PROSITE" id="PS50836">
    <property type="entry name" value="DOMON"/>
    <property type="match status" value="1"/>
</dbReference>
<dbReference type="InterPro" id="IPR005018">
    <property type="entry name" value="DOMON_domain"/>
</dbReference>
<dbReference type="PANTHER" id="PTHR10157:SF23">
    <property type="entry name" value="MOXD1 HOMOLOG 1"/>
    <property type="match status" value="1"/>
</dbReference>
<proteinExistence type="inferred from homology"/>
<evidence type="ECO:0000313" key="5">
    <source>
        <dbReference type="EMBL" id="CAF4131421.1"/>
    </source>
</evidence>
<gene>
    <name evidence="5" type="ORF">UXM345_LOCUS24013</name>
</gene>
<dbReference type="InterPro" id="IPR000945">
    <property type="entry name" value="DBH-like"/>
</dbReference>
<dbReference type="SMART" id="SM00664">
    <property type="entry name" value="DoH"/>
    <property type="match status" value="1"/>
</dbReference>
<dbReference type="InterPro" id="IPR000323">
    <property type="entry name" value="Cu2_ascorb_mOase_N"/>
</dbReference>
<dbReference type="InterPro" id="IPR014784">
    <property type="entry name" value="Cu2_ascorb_mOase-like_C"/>
</dbReference>
<dbReference type="AlphaFoldDB" id="A0A819WY50"/>
<name>A0A819WY50_9BILA</name>
<dbReference type="InterPro" id="IPR036939">
    <property type="entry name" value="Cu2_ascorb_mOase_N_sf"/>
</dbReference>
<dbReference type="GO" id="GO:0004500">
    <property type="term" value="F:dopamine beta-monooxygenase activity"/>
    <property type="evidence" value="ECO:0007669"/>
    <property type="project" value="InterPro"/>
</dbReference>
<dbReference type="InterPro" id="IPR028460">
    <property type="entry name" value="Tbh/DBH"/>
</dbReference>